<evidence type="ECO:0000259" key="11">
    <source>
        <dbReference type="PROSITE" id="PS51177"/>
    </source>
</evidence>
<dbReference type="FunFam" id="2.40.30.20:FF:000003">
    <property type="entry name" value="Riboflavin synthase, alpha subunit"/>
    <property type="match status" value="1"/>
</dbReference>
<dbReference type="SUPFAM" id="SSF63380">
    <property type="entry name" value="Riboflavin synthase domain-like"/>
    <property type="match status" value="2"/>
</dbReference>
<dbReference type="NCBIfam" id="NF006767">
    <property type="entry name" value="PRK09289.1"/>
    <property type="match status" value="1"/>
</dbReference>
<dbReference type="PANTHER" id="PTHR21098:SF0">
    <property type="entry name" value="RIBOFLAVIN SYNTHASE"/>
    <property type="match status" value="1"/>
</dbReference>
<dbReference type="InterPro" id="IPR017938">
    <property type="entry name" value="Riboflavin_synthase-like_b-brl"/>
</dbReference>
<evidence type="ECO:0000256" key="8">
    <source>
        <dbReference type="ARBA" id="ARBA00022737"/>
    </source>
</evidence>
<keyword evidence="6" id="KW-0686">Riboflavin biosynthesis</keyword>
<protein>
    <recommendedName>
        <fullName evidence="5 9">Riboflavin synthase</fullName>
        <ecNumber evidence="4 9">2.5.1.9</ecNumber>
    </recommendedName>
</protein>
<dbReference type="Proteomes" id="UP000077654">
    <property type="component" value="Chromosome"/>
</dbReference>
<evidence type="ECO:0000256" key="1">
    <source>
        <dbReference type="ARBA" id="ARBA00000968"/>
    </source>
</evidence>
<evidence type="ECO:0000256" key="10">
    <source>
        <dbReference type="PROSITE-ProRule" id="PRU00524"/>
    </source>
</evidence>
<dbReference type="PIRSF" id="PIRSF000498">
    <property type="entry name" value="Riboflavin_syn_A"/>
    <property type="match status" value="1"/>
</dbReference>
<dbReference type="PROSITE" id="PS51177">
    <property type="entry name" value="LUMAZINE_BIND"/>
    <property type="match status" value="2"/>
</dbReference>
<dbReference type="CDD" id="cd00402">
    <property type="entry name" value="Riboflavin_synthase_like"/>
    <property type="match status" value="1"/>
</dbReference>
<keyword evidence="8" id="KW-0677">Repeat</keyword>
<evidence type="ECO:0000256" key="6">
    <source>
        <dbReference type="ARBA" id="ARBA00022619"/>
    </source>
</evidence>
<keyword evidence="13" id="KW-1185">Reference proteome</keyword>
<keyword evidence="7" id="KW-0808">Transferase</keyword>
<gene>
    <name evidence="12" type="ORF">XW81_00535</name>
</gene>
<evidence type="ECO:0000256" key="7">
    <source>
        <dbReference type="ARBA" id="ARBA00022679"/>
    </source>
</evidence>
<organism evidence="12 13">
    <name type="scientific">Buchnera aphidicola subsp. Schlechtendalia chinensis</name>
    <dbReference type="NCBI Taxonomy" id="118110"/>
    <lineage>
        <taxon>Bacteria</taxon>
        <taxon>Pseudomonadati</taxon>
        <taxon>Pseudomonadota</taxon>
        <taxon>Gammaproteobacteria</taxon>
        <taxon>Enterobacterales</taxon>
        <taxon>Erwiniaceae</taxon>
        <taxon>Buchnera</taxon>
    </lineage>
</organism>
<sequence>MFTGIIQDIAKIIRIRKFDNFIKWVLQFDKISTKTLLLGSSISCNGCCLTINEIENNTVSVDLVQETLKLTNFINFVENQEINIERSVKFGGEIGGHLVSGHVMTTAKISKIVVSNYNKEIWVKLDNFFFMKYIFYKGFICIDGISLTVGNINKNVFCVSLIPETLSHTTIGKKRLGDFVNIEIDYLTKVIVDSTNRLISNI</sequence>
<comment type="function">
    <text evidence="2">Catalyzes the dismutation of two molecules of 6,7-dimethyl-8-ribityllumazine, resulting in the formation of riboflavin and 5-amino-6-(D-ribitylamino)uracil.</text>
</comment>
<dbReference type="Pfam" id="PF00677">
    <property type="entry name" value="Lum_binding"/>
    <property type="match status" value="2"/>
</dbReference>
<dbReference type="GO" id="GO:0005829">
    <property type="term" value="C:cytosol"/>
    <property type="evidence" value="ECO:0007669"/>
    <property type="project" value="TreeGrafter"/>
</dbReference>
<feature type="domain" description="Lumazine-binding" evidence="11">
    <location>
        <begin position="1"/>
        <end position="97"/>
    </location>
</feature>
<comment type="pathway">
    <text evidence="3">Cofactor biosynthesis; riboflavin biosynthesis; riboflavin from 2-hydroxy-3-oxobutyl phosphate and 5-amino-6-(D-ribitylamino)uracil: step 2/2.</text>
</comment>
<dbReference type="NCBIfam" id="TIGR00187">
    <property type="entry name" value="ribE"/>
    <property type="match status" value="1"/>
</dbReference>
<evidence type="ECO:0000256" key="3">
    <source>
        <dbReference type="ARBA" id="ARBA00004887"/>
    </source>
</evidence>
<dbReference type="RefSeq" id="WP_075473906.1">
    <property type="nucleotide sequence ID" value="NZ_CP011299.1"/>
</dbReference>
<evidence type="ECO:0000313" key="13">
    <source>
        <dbReference type="Proteomes" id="UP000077654"/>
    </source>
</evidence>
<name>A0A172WD78_BUCSC</name>
<dbReference type="OrthoDB" id="9788537at2"/>
<evidence type="ECO:0000313" key="12">
    <source>
        <dbReference type="EMBL" id="ANF16919.1"/>
    </source>
</evidence>
<dbReference type="AlphaFoldDB" id="A0A172WD78"/>
<evidence type="ECO:0000256" key="5">
    <source>
        <dbReference type="ARBA" id="ARBA00013950"/>
    </source>
</evidence>
<dbReference type="PANTHER" id="PTHR21098">
    <property type="entry name" value="RIBOFLAVIN SYNTHASE ALPHA CHAIN"/>
    <property type="match status" value="1"/>
</dbReference>
<dbReference type="PATRIC" id="fig|118110.3.peg.100"/>
<evidence type="ECO:0000256" key="4">
    <source>
        <dbReference type="ARBA" id="ARBA00012827"/>
    </source>
</evidence>
<dbReference type="EC" id="2.5.1.9" evidence="4 9"/>
<evidence type="ECO:0000256" key="2">
    <source>
        <dbReference type="ARBA" id="ARBA00002803"/>
    </source>
</evidence>
<accession>A0A172WD78</accession>
<feature type="repeat" description="Lumazine-binding" evidence="10">
    <location>
        <begin position="98"/>
        <end position="195"/>
    </location>
</feature>
<dbReference type="InterPro" id="IPR001783">
    <property type="entry name" value="Lumazine-bd"/>
</dbReference>
<proteinExistence type="predicted"/>
<dbReference type="GO" id="GO:0009231">
    <property type="term" value="P:riboflavin biosynthetic process"/>
    <property type="evidence" value="ECO:0007669"/>
    <property type="project" value="UniProtKB-UniPathway"/>
</dbReference>
<reference evidence="12 13" key="1">
    <citation type="submission" date="2015-04" db="EMBL/GenBank/DDBJ databases">
        <title>Buchnera aphidicola assembly.</title>
        <authorList>
            <person name="Zhang Y."/>
        </authorList>
    </citation>
    <scope>NUCLEOTIDE SEQUENCE [LARGE SCALE GENOMIC DNA]</scope>
    <source>
        <strain evidence="12 13">SC</strain>
    </source>
</reference>
<dbReference type="UniPathway" id="UPA00275">
    <property type="reaction ID" value="UER00405"/>
</dbReference>
<feature type="repeat" description="Lumazine-binding" evidence="10">
    <location>
        <begin position="1"/>
        <end position="97"/>
    </location>
</feature>
<dbReference type="GO" id="GO:0004746">
    <property type="term" value="F:riboflavin synthase activity"/>
    <property type="evidence" value="ECO:0007669"/>
    <property type="project" value="UniProtKB-UniRule"/>
</dbReference>
<dbReference type="Gene3D" id="2.40.30.20">
    <property type="match status" value="2"/>
</dbReference>
<dbReference type="NCBIfam" id="NF009566">
    <property type="entry name" value="PRK13020.1"/>
    <property type="match status" value="1"/>
</dbReference>
<comment type="catalytic activity">
    <reaction evidence="1">
        <text>2 6,7-dimethyl-8-(1-D-ribityl)lumazine + H(+) = 5-amino-6-(D-ribitylamino)uracil + riboflavin</text>
        <dbReference type="Rhea" id="RHEA:20772"/>
        <dbReference type="ChEBI" id="CHEBI:15378"/>
        <dbReference type="ChEBI" id="CHEBI:15934"/>
        <dbReference type="ChEBI" id="CHEBI:57986"/>
        <dbReference type="ChEBI" id="CHEBI:58201"/>
        <dbReference type="EC" id="2.5.1.9"/>
    </reaction>
</comment>
<feature type="domain" description="Lumazine-binding" evidence="11">
    <location>
        <begin position="98"/>
        <end position="195"/>
    </location>
</feature>
<dbReference type="EMBL" id="CP011299">
    <property type="protein sequence ID" value="ANF16919.1"/>
    <property type="molecule type" value="Genomic_DNA"/>
</dbReference>
<dbReference type="STRING" id="118110.XW81_00535"/>
<evidence type="ECO:0000256" key="9">
    <source>
        <dbReference type="NCBIfam" id="TIGR00187"/>
    </source>
</evidence>
<dbReference type="InterPro" id="IPR023366">
    <property type="entry name" value="ATP_synth_asu-like_sf"/>
</dbReference>
<dbReference type="InterPro" id="IPR026017">
    <property type="entry name" value="Lumazine-bd_dom"/>
</dbReference>